<dbReference type="AlphaFoldDB" id="A0AAW0BNQ5"/>
<dbReference type="GO" id="GO:0000981">
    <property type="term" value="F:DNA-binding transcription factor activity, RNA polymerase II-specific"/>
    <property type="evidence" value="ECO:0007669"/>
    <property type="project" value="InterPro"/>
</dbReference>
<accession>A0AAW0BNQ5</accession>
<keyword evidence="3" id="KW-1185">Reference proteome</keyword>
<name>A0AAW0BNQ5_9AGAR</name>
<feature type="region of interest" description="Disordered" evidence="1">
    <location>
        <begin position="275"/>
        <end position="364"/>
    </location>
</feature>
<evidence type="ECO:0000313" key="3">
    <source>
        <dbReference type="Proteomes" id="UP001362999"/>
    </source>
</evidence>
<feature type="compositionally biased region" description="Polar residues" evidence="1">
    <location>
        <begin position="161"/>
        <end position="187"/>
    </location>
</feature>
<reference evidence="2 3" key="1">
    <citation type="journal article" date="2024" name="J Genomics">
        <title>Draft genome sequencing and assembly of Favolaschia claudopus CIRM-BRFM 2984 isolated from oak limbs.</title>
        <authorList>
            <person name="Navarro D."/>
            <person name="Drula E."/>
            <person name="Chaduli D."/>
            <person name="Cazenave R."/>
            <person name="Ahrendt S."/>
            <person name="Wang J."/>
            <person name="Lipzen A."/>
            <person name="Daum C."/>
            <person name="Barry K."/>
            <person name="Grigoriev I.V."/>
            <person name="Favel A."/>
            <person name="Rosso M.N."/>
            <person name="Martin F."/>
        </authorList>
    </citation>
    <scope>NUCLEOTIDE SEQUENCE [LARGE SCALE GENOMIC DNA]</scope>
    <source>
        <strain evidence="2 3">CIRM-BRFM 2984</strain>
    </source>
</reference>
<evidence type="ECO:0000256" key="1">
    <source>
        <dbReference type="SAM" id="MobiDB-lite"/>
    </source>
</evidence>
<feature type="region of interest" description="Disordered" evidence="1">
    <location>
        <begin position="148"/>
        <end position="204"/>
    </location>
</feature>
<dbReference type="Proteomes" id="UP001362999">
    <property type="component" value="Unassembled WGS sequence"/>
</dbReference>
<dbReference type="Gene3D" id="4.10.240.10">
    <property type="entry name" value="Zn(2)-C6 fungal-type DNA-binding domain"/>
    <property type="match status" value="1"/>
</dbReference>
<proteinExistence type="predicted"/>
<organism evidence="2 3">
    <name type="scientific">Favolaschia claudopus</name>
    <dbReference type="NCBI Taxonomy" id="2862362"/>
    <lineage>
        <taxon>Eukaryota</taxon>
        <taxon>Fungi</taxon>
        <taxon>Dikarya</taxon>
        <taxon>Basidiomycota</taxon>
        <taxon>Agaricomycotina</taxon>
        <taxon>Agaricomycetes</taxon>
        <taxon>Agaricomycetidae</taxon>
        <taxon>Agaricales</taxon>
        <taxon>Marasmiineae</taxon>
        <taxon>Mycenaceae</taxon>
        <taxon>Favolaschia</taxon>
    </lineage>
</organism>
<comment type="caution">
    <text evidence="2">The sequence shown here is derived from an EMBL/GenBank/DDBJ whole genome shotgun (WGS) entry which is preliminary data.</text>
</comment>
<dbReference type="EMBL" id="JAWWNJ010000029">
    <property type="protein sequence ID" value="KAK7027738.1"/>
    <property type="molecule type" value="Genomic_DNA"/>
</dbReference>
<dbReference type="InterPro" id="IPR036864">
    <property type="entry name" value="Zn2-C6_fun-type_DNA-bd_sf"/>
</dbReference>
<dbReference type="GO" id="GO:0008270">
    <property type="term" value="F:zinc ion binding"/>
    <property type="evidence" value="ECO:0007669"/>
    <property type="project" value="InterPro"/>
</dbReference>
<gene>
    <name evidence="2" type="ORF">R3P38DRAFT_3354694</name>
</gene>
<feature type="compositionally biased region" description="Low complexity" evidence="1">
    <location>
        <begin position="327"/>
        <end position="354"/>
    </location>
</feature>
<sequence>MITATLTNGRRRLATGFSLHTAQFAPQIRDTSILSSCMQQRQSGSSREWPEFAVADHRADLPAFSHVSVLLSTITMSSDEGDNSLEPIVPQKKRRIQRACDICRQKRRACESRKSKNFESESSESIGVQAMDYEALTGSVLIASRTGQKTTKLTAEKERNTSSSSPDAPTTGEWSKNSPILQHSKNGSSSSNTSPSSNSPSSQAAIDDAPIKMAAMLLRNLNDREGAEDDESVTMELMKRIQGMKISTHGESFLGKSSGALLVKTALELKEEYTSSTSAAADAPYSSDIETQEKHGGWKNRRKDGKPTPPAPATPSPQPPSSPPSPRSTSTTATPSPHSSTARPSNSPSPTTSTCATKRWAQSF</sequence>
<evidence type="ECO:0000313" key="2">
    <source>
        <dbReference type="EMBL" id="KAK7027738.1"/>
    </source>
</evidence>
<feature type="compositionally biased region" description="Low complexity" evidence="1">
    <location>
        <begin position="188"/>
        <end position="202"/>
    </location>
</feature>
<protein>
    <submittedName>
        <fullName evidence="2">Uncharacterized protein</fullName>
    </submittedName>
</protein>
<feature type="compositionally biased region" description="Pro residues" evidence="1">
    <location>
        <begin position="307"/>
        <end position="326"/>
    </location>
</feature>